<dbReference type="InterPro" id="IPR011051">
    <property type="entry name" value="RmlC_Cupin_sf"/>
</dbReference>
<evidence type="ECO:0000259" key="1">
    <source>
        <dbReference type="Pfam" id="PF07883"/>
    </source>
</evidence>
<dbReference type="RefSeq" id="WP_132584433.1">
    <property type="nucleotide sequence ID" value="NZ_SMAJ01000015.1"/>
</dbReference>
<dbReference type="EMBL" id="SMAJ01000015">
    <property type="protein sequence ID" value="TCT03361.1"/>
    <property type="molecule type" value="Genomic_DNA"/>
</dbReference>
<evidence type="ECO:0000313" key="2">
    <source>
        <dbReference type="EMBL" id="TCT03361.1"/>
    </source>
</evidence>
<dbReference type="Pfam" id="PF07883">
    <property type="entry name" value="Cupin_2"/>
    <property type="match status" value="1"/>
</dbReference>
<dbReference type="PANTHER" id="PTHR36114">
    <property type="entry name" value="16.7 KDA PROTEIN IN WHIE LOCUS"/>
    <property type="match status" value="1"/>
</dbReference>
<comment type="caution">
    <text evidence="2">The sequence shown here is derived from an EMBL/GenBank/DDBJ whole genome shotgun (WGS) entry which is preliminary data.</text>
</comment>
<protein>
    <submittedName>
        <fullName evidence="2">Cupin domain</fullName>
    </submittedName>
</protein>
<evidence type="ECO:0000313" key="3">
    <source>
        <dbReference type="Proteomes" id="UP000295525"/>
    </source>
</evidence>
<dbReference type="Proteomes" id="UP000295525">
    <property type="component" value="Unassembled WGS sequence"/>
</dbReference>
<dbReference type="Gene3D" id="2.60.120.10">
    <property type="entry name" value="Jelly Rolls"/>
    <property type="match status" value="2"/>
</dbReference>
<gene>
    <name evidence="2" type="ORF">EDC26_11518</name>
</gene>
<dbReference type="AlphaFoldDB" id="A0A4R3LSN8"/>
<name>A0A4R3LSN8_9BURK</name>
<accession>A0A4R3LSN8</accession>
<sequence>MQSVQRVDFPLLRKVDAVPLAHDQGFDYRVLFSPTTVGSHYMKFVLVYGEPGSESDLQGLPGDQMTLTLQGKAVVVAAGQQYALPIDSAIVVPAEVAQKVKISGDVQWVAIRASCDECPLMQAQITQDRLNGRRPNAEVPLVRQVDKIVPEYLYGFERRVLFSPSTVGSRYMKFAVVHGRPGARSVAHTHPGGEMALTLHGNAQLVANGEHYDLHAGSALAVPPAVKHPAQATGNDEWIVVTSYCDECPLMKAQRLKERRGQ</sequence>
<dbReference type="OrthoDB" id="9802489at2"/>
<proteinExistence type="predicted"/>
<dbReference type="SUPFAM" id="SSF51182">
    <property type="entry name" value="RmlC-like cupins"/>
    <property type="match status" value="2"/>
</dbReference>
<dbReference type="InterPro" id="IPR052044">
    <property type="entry name" value="PKS_Associated_Protein"/>
</dbReference>
<dbReference type="PANTHER" id="PTHR36114:SF1">
    <property type="entry name" value="16.7 KDA PROTEIN IN WHIE LOCUS"/>
    <property type="match status" value="1"/>
</dbReference>
<keyword evidence="3" id="KW-1185">Reference proteome</keyword>
<organism evidence="2 3">
    <name type="scientific">Paralcaligenes ureilyticus</name>
    <dbReference type="NCBI Taxonomy" id="627131"/>
    <lineage>
        <taxon>Bacteria</taxon>
        <taxon>Pseudomonadati</taxon>
        <taxon>Pseudomonadota</taxon>
        <taxon>Betaproteobacteria</taxon>
        <taxon>Burkholderiales</taxon>
        <taxon>Alcaligenaceae</taxon>
        <taxon>Paralcaligenes</taxon>
    </lineage>
</organism>
<dbReference type="InterPro" id="IPR014710">
    <property type="entry name" value="RmlC-like_jellyroll"/>
</dbReference>
<dbReference type="InterPro" id="IPR013096">
    <property type="entry name" value="Cupin_2"/>
</dbReference>
<reference evidence="2 3" key="1">
    <citation type="submission" date="2019-03" db="EMBL/GenBank/DDBJ databases">
        <title>Genomic Encyclopedia of Type Strains, Phase IV (KMG-IV): sequencing the most valuable type-strain genomes for metagenomic binning, comparative biology and taxonomic classification.</title>
        <authorList>
            <person name="Goeker M."/>
        </authorList>
    </citation>
    <scope>NUCLEOTIDE SEQUENCE [LARGE SCALE GENOMIC DNA]</scope>
    <source>
        <strain evidence="2 3">DSM 24591</strain>
    </source>
</reference>
<feature type="domain" description="Cupin type-2" evidence="1">
    <location>
        <begin position="180"/>
        <end position="239"/>
    </location>
</feature>